<sequence length="105" mass="10763">MKARMARMAATAGLGALLTAGTALAHPAAASVPSADAQPAPSCVTYWQSWRYAQVANDCTTAVDVKVVYQDGAEGVCHTAQPATTTTVGEGYTGTHGHVDRIALC</sequence>
<dbReference type="SUPFAM" id="SSF49498">
    <property type="entry name" value="alpha-Amylase inhibitor tendamistat"/>
    <property type="match status" value="1"/>
</dbReference>
<accession>A0ABU3QT12</accession>
<dbReference type="Gene3D" id="2.60.40.20">
    <property type="entry name" value="Alpha-amylase inhibitor"/>
    <property type="match status" value="1"/>
</dbReference>
<dbReference type="RefSeq" id="WP_315880909.1">
    <property type="nucleotide sequence ID" value="NZ_JAWCTQ010000050.1"/>
</dbReference>
<keyword evidence="3" id="KW-0732">Signal</keyword>
<comment type="caution">
    <text evidence="4">The sequence shown here is derived from an EMBL/GenBank/DDBJ whole genome shotgun (WGS) entry which is preliminary data.</text>
</comment>
<dbReference type="Pfam" id="PF01356">
    <property type="entry name" value="A_amylase_inhib"/>
    <property type="match status" value="1"/>
</dbReference>
<dbReference type="InterPro" id="IPR000833">
    <property type="entry name" value="A-amylase_inhib"/>
</dbReference>
<feature type="chain" id="PRO_5047258739" evidence="3">
    <location>
        <begin position="26"/>
        <end position="105"/>
    </location>
</feature>
<dbReference type="Proteomes" id="UP001250181">
    <property type="component" value="Unassembled WGS sequence"/>
</dbReference>
<evidence type="ECO:0000313" key="5">
    <source>
        <dbReference type="Proteomes" id="UP001250181"/>
    </source>
</evidence>
<keyword evidence="1" id="KW-0022">Alpha-amylase inhibitor</keyword>
<keyword evidence="5" id="KW-1185">Reference proteome</keyword>
<name>A0ABU3QT12_9ACTN</name>
<proteinExistence type="predicted"/>
<evidence type="ECO:0000256" key="1">
    <source>
        <dbReference type="ARBA" id="ARBA00022579"/>
    </source>
</evidence>
<evidence type="ECO:0000313" key="4">
    <source>
        <dbReference type="EMBL" id="MDT9685869.1"/>
    </source>
</evidence>
<feature type="signal peptide" evidence="3">
    <location>
        <begin position="1"/>
        <end position="25"/>
    </location>
</feature>
<gene>
    <name evidence="4" type="ORF">RND61_27940</name>
</gene>
<dbReference type="EMBL" id="JAWCTQ010000050">
    <property type="protein sequence ID" value="MDT9685869.1"/>
    <property type="molecule type" value="Genomic_DNA"/>
</dbReference>
<keyword evidence="2" id="KW-1015">Disulfide bond</keyword>
<evidence type="ECO:0000256" key="2">
    <source>
        <dbReference type="ARBA" id="ARBA00023157"/>
    </source>
</evidence>
<organism evidence="4 5">
    <name type="scientific">Streptomyces tamarix</name>
    <dbReference type="NCBI Taxonomy" id="3078565"/>
    <lineage>
        <taxon>Bacteria</taxon>
        <taxon>Bacillati</taxon>
        <taxon>Actinomycetota</taxon>
        <taxon>Actinomycetes</taxon>
        <taxon>Kitasatosporales</taxon>
        <taxon>Streptomycetaceae</taxon>
        <taxon>Streptomyces</taxon>
    </lineage>
</organism>
<protein>
    <submittedName>
        <fullName evidence="4">Alpha-amylase</fullName>
    </submittedName>
</protein>
<dbReference type="SMART" id="SM00783">
    <property type="entry name" value="A_amylase_inhib"/>
    <property type="match status" value="1"/>
</dbReference>
<reference evidence="4 5" key="1">
    <citation type="submission" date="2023-09" db="EMBL/GenBank/DDBJ databases">
        <title>Streptomyces sp. nov.: A antagonism against Alternaria gaisen Producing Streptochlin, Isolated from Tamarix root soil.</title>
        <authorList>
            <person name="Chen Y."/>
        </authorList>
    </citation>
    <scope>NUCLEOTIDE SEQUENCE [LARGE SCALE GENOMIC DNA]</scope>
    <source>
        <strain evidence="4 5">TRM76323</strain>
    </source>
</reference>
<dbReference type="InterPro" id="IPR036379">
    <property type="entry name" value="A-amylase_inhib_sf"/>
</dbReference>
<evidence type="ECO:0000256" key="3">
    <source>
        <dbReference type="SAM" id="SignalP"/>
    </source>
</evidence>